<accession>A0ABV0TKU4</accession>
<evidence type="ECO:0000313" key="3">
    <source>
        <dbReference type="Proteomes" id="UP001482620"/>
    </source>
</evidence>
<evidence type="ECO:0000313" key="2">
    <source>
        <dbReference type="EMBL" id="MEQ2233446.1"/>
    </source>
</evidence>
<proteinExistence type="predicted"/>
<organism evidence="2 3">
    <name type="scientific">Ilyodon furcidens</name>
    <name type="common">goldbreast splitfin</name>
    <dbReference type="NCBI Taxonomy" id="33524"/>
    <lineage>
        <taxon>Eukaryota</taxon>
        <taxon>Metazoa</taxon>
        <taxon>Chordata</taxon>
        <taxon>Craniata</taxon>
        <taxon>Vertebrata</taxon>
        <taxon>Euteleostomi</taxon>
        <taxon>Actinopterygii</taxon>
        <taxon>Neopterygii</taxon>
        <taxon>Teleostei</taxon>
        <taxon>Neoteleostei</taxon>
        <taxon>Acanthomorphata</taxon>
        <taxon>Ovalentaria</taxon>
        <taxon>Atherinomorphae</taxon>
        <taxon>Cyprinodontiformes</taxon>
        <taxon>Goodeidae</taxon>
        <taxon>Ilyodon</taxon>
    </lineage>
</organism>
<protein>
    <submittedName>
        <fullName evidence="2">Uncharacterized protein</fullName>
    </submittedName>
</protein>
<keyword evidence="3" id="KW-1185">Reference proteome</keyword>
<evidence type="ECO:0000256" key="1">
    <source>
        <dbReference type="SAM" id="MobiDB-lite"/>
    </source>
</evidence>
<dbReference type="EMBL" id="JAHRIQ010037128">
    <property type="protein sequence ID" value="MEQ2233446.1"/>
    <property type="molecule type" value="Genomic_DNA"/>
</dbReference>
<feature type="region of interest" description="Disordered" evidence="1">
    <location>
        <begin position="43"/>
        <end position="143"/>
    </location>
</feature>
<comment type="caution">
    <text evidence="2">The sequence shown here is derived from an EMBL/GenBank/DDBJ whole genome shotgun (WGS) entry which is preliminary data.</text>
</comment>
<dbReference type="Proteomes" id="UP001482620">
    <property type="component" value="Unassembled WGS sequence"/>
</dbReference>
<sequence length="143" mass="16749">MYLLVNVPQYRTFVYLLTPESNTCECLCIQGFSIKICNSECEEPQTFPPGPGTDMEDIRTTDIQRPPRAQEPQENQCWDYRNPPGRAGESPRENTQQRKCRSPRELQRRAHRPQRQLSTLEQIQPWTQRPETPRHITPQAEAQ</sequence>
<feature type="compositionally biased region" description="Polar residues" evidence="1">
    <location>
        <begin position="115"/>
        <end position="130"/>
    </location>
</feature>
<name>A0ABV0TKU4_9TELE</name>
<feature type="compositionally biased region" description="Basic and acidic residues" evidence="1">
    <location>
        <begin position="89"/>
        <end position="108"/>
    </location>
</feature>
<gene>
    <name evidence="2" type="ORF">ILYODFUR_021882</name>
</gene>
<reference evidence="2 3" key="1">
    <citation type="submission" date="2021-06" db="EMBL/GenBank/DDBJ databases">
        <authorList>
            <person name="Palmer J.M."/>
        </authorList>
    </citation>
    <scope>NUCLEOTIDE SEQUENCE [LARGE SCALE GENOMIC DNA]</scope>
    <source>
        <strain evidence="3">if_2019</strain>
        <tissue evidence="2">Muscle</tissue>
    </source>
</reference>